<dbReference type="SMART" id="SM00020">
    <property type="entry name" value="Tryp_SPc"/>
    <property type="match status" value="1"/>
</dbReference>
<keyword evidence="5" id="KW-1185">Reference proteome</keyword>
<dbReference type="PANTHER" id="PTHR24260">
    <property type="match status" value="1"/>
</dbReference>
<dbReference type="GO" id="GO:0006508">
    <property type="term" value="P:proteolysis"/>
    <property type="evidence" value="ECO:0007669"/>
    <property type="project" value="UniProtKB-KW"/>
</dbReference>
<dbReference type="PROSITE" id="PS50240">
    <property type="entry name" value="TRYPSIN_DOM"/>
    <property type="match status" value="1"/>
</dbReference>
<evidence type="ECO:0000313" key="5">
    <source>
        <dbReference type="Proteomes" id="UP000298588"/>
    </source>
</evidence>
<dbReference type="PRINTS" id="PR00722">
    <property type="entry name" value="CHYMOTRYPSIN"/>
</dbReference>
<dbReference type="OrthoDB" id="267336at2"/>
<dbReference type="AlphaFoldDB" id="A0A4D7QKK7"/>
<protein>
    <submittedName>
        <fullName evidence="4">Trypsin-like serine protease</fullName>
    </submittedName>
</protein>
<dbReference type="InterPro" id="IPR033116">
    <property type="entry name" value="TRYPSIN_SER"/>
</dbReference>
<keyword evidence="2" id="KW-0378">Hydrolase</keyword>
<dbReference type="InterPro" id="IPR001314">
    <property type="entry name" value="Peptidase_S1A"/>
</dbReference>
<dbReference type="Proteomes" id="UP000298588">
    <property type="component" value="Chromosome"/>
</dbReference>
<dbReference type="PANTHER" id="PTHR24260:SF132">
    <property type="entry name" value="PEPTIDASE S1 DOMAIN-CONTAINING PROTEIN"/>
    <property type="match status" value="1"/>
</dbReference>
<dbReference type="KEGG" id="paqt:E8L99_08880"/>
<dbReference type="InterPro" id="IPR018114">
    <property type="entry name" value="TRYPSIN_HIS"/>
</dbReference>
<evidence type="ECO:0000259" key="3">
    <source>
        <dbReference type="PROSITE" id="PS50240"/>
    </source>
</evidence>
<sequence length="256" mass="26814">MARIVGWVAALVALVGASYPAEAVMRGEPARDPNGTRRSTVLIETPEGVCTGAIIGPDLVITAAHCVASRGRYRVRYLDRSFRRQTVTVLRTAAHPNFDPGHGFAADDVGLLQVGRSFGTDTRAAALPGGGWFGSSGNGEELIIAGFGSTERSRARDGVLREALMRSANPSVPGRGFAGLAGHDHSGMCVGDSGGPVYRRSGGTFTVVGILKGGTTDPGRECTSTPIFIPVRDHIGWIRATIAGWNATAGTVEMRQ</sequence>
<keyword evidence="1" id="KW-1015">Disulfide bond</keyword>
<dbReference type="GO" id="GO:0004252">
    <property type="term" value="F:serine-type endopeptidase activity"/>
    <property type="evidence" value="ECO:0007669"/>
    <property type="project" value="InterPro"/>
</dbReference>
<dbReference type="Pfam" id="PF00089">
    <property type="entry name" value="Trypsin"/>
    <property type="match status" value="1"/>
</dbReference>
<keyword evidence="2 4" id="KW-0645">Protease</keyword>
<evidence type="ECO:0000256" key="2">
    <source>
        <dbReference type="RuleBase" id="RU363034"/>
    </source>
</evidence>
<accession>A0A4D7QKK7</accession>
<dbReference type="InterPro" id="IPR051333">
    <property type="entry name" value="CLIP_Serine_Protease"/>
</dbReference>
<evidence type="ECO:0000313" key="4">
    <source>
        <dbReference type="EMBL" id="QCK85866.1"/>
    </source>
</evidence>
<evidence type="ECO:0000256" key="1">
    <source>
        <dbReference type="ARBA" id="ARBA00023157"/>
    </source>
</evidence>
<feature type="domain" description="Peptidase S1" evidence="3">
    <location>
        <begin position="4"/>
        <end position="243"/>
    </location>
</feature>
<keyword evidence="2" id="KW-0720">Serine protease</keyword>
<proteinExistence type="predicted"/>
<dbReference type="RefSeq" id="WP_137099199.1">
    <property type="nucleotide sequence ID" value="NZ_CP039865.1"/>
</dbReference>
<dbReference type="PROSITE" id="PS00134">
    <property type="entry name" value="TRYPSIN_HIS"/>
    <property type="match status" value="1"/>
</dbReference>
<dbReference type="InterPro" id="IPR009003">
    <property type="entry name" value="Peptidase_S1_PA"/>
</dbReference>
<gene>
    <name evidence="4" type="ORF">E8L99_08880</name>
</gene>
<dbReference type="PROSITE" id="PS00135">
    <property type="entry name" value="TRYPSIN_SER"/>
    <property type="match status" value="1"/>
</dbReference>
<name>A0A4D7QKK7_9HYPH</name>
<dbReference type="EMBL" id="CP039865">
    <property type="protein sequence ID" value="QCK85866.1"/>
    <property type="molecule type" value="Genomic_DNA"/>
</dbReference>
<dbReference type="SUPFAM" id="SSF50494">
    <property type="entry name" value="Trypsin-like serine proteases"/>
    <property type="match status" value="1"/>
</dbReference>
<organism evidence="4 5">
    <name type="scientific">Phreatobacter aquaticus</name>
    <dbReference type="NCBI Taxonomy" id="2570229"/>
    <lineage>
        <taxon>Bacteria</taxon>
        <taxon>Pseudomonadati</taxon>
        <taxon>Pseudomonadota</taxon>
        <taxon>Alphaproteobacteria</taxon>
        <taxon>Hyphomicrobiales</taxon>
        <taxon>Phreatobacteraceae</taxon>
        <taxon>Phreatobacter</taxon>
    </lineage>
</organism>
<reference evidence="4 5" key="1">
    <citation type="submission" date="2019-04" db="EMBL/GenBank/DDBJ databases">
        <title>Phreatobacter aquaticus sp. nov.</title>
        <authorList>
            <person name="Choi A."/>
            <person name="Baek K."/>
        </authorList>
    </citation>
    <scope>NUCLEOTIDE SEQUENCE [LARGE SCALE GENOMIC DNA]</scope>
    <source>
        <strain evidence="4 5">NMCR1094</strain>
    </source>
</reference>
<dbReference type="Gene3D" id="2.40.10.10">
    <property type="entry name" value="Trypsin-like serine proteases"/>
    <property type="match status" value="1"/>
</dbReference>
<dbReference type="InterPro" id="IPR043504">
    <property type="entry name" value="Peptidase_S1_PA_chymotrypsin"/>
</dbReference>
<dbReference type="InterPro" id="IPR001254">
    <property type="entry name" value="Trypsin_dom"/>
</dbReference>